<organism evidence="2 3">
    <name type="scientific">Pristionchus entomophagus</name>
    <dbReference type="NCBI Taxonomy" id="358040"/>
    <lineage>
        <taxon>Eukaryota</taxon>
        <taxon>Metazoa</taxon>
        <taxon>Ecdysozoa</taxon>
        <taxon>Nematoda</taxon>
        <taxon>Chromadorea</taxon>
        <taxon>Rhabditida</taxon>
        <taxon>Rhabditina</taxon>
        <taxon>Diplogasteromorpha</taxon>
        <taxon>Diplogasteroidea</taxon>
        <taxon>Neodiplogasteridae</taxon>
        <taxon>Pristionchus</taxon>
    </lineage>
</organism>
<feature type="transmembrane region" description="Helical" evidence="1">
    <location>
        <begin position="15"/>
        <end position="37"/>
    </location>
</feature>
<dbReference type="Pfam" id="PF10327">
    <property type="entry name" value="7TM_GPCR_Sri"/>
    <property type="match status" value="1"/>
</dbReference>
<evidence type="ECO:0008006" key="4">
    <source>
        <dbReference type="Google" id="ProtNLM"/>
    </source>
</evidence>
<sequence>NTTELSAEFQSGIVLIHYFSGPLFFAFNAFVCILILIDSDSRGKGYRKYLFALQFWSTIADINLNIYAPFFQFNCRVIYADSAYSK</sequence>
<dbReference type="AlphaFoldDB" id="A0AAV5TGJ7"/>
<reference evidence="2" key="1">
    <citation type="submission" date="2023-10" db="EMBL/GenBank/DDBJ databases">
        <title>Genome assembly of Pristionchus species.</title>
        <authorList>
            <person name="Yoshida K."/>
            <person name="Sommer R.J."/>
        </authorList>
    </citation>
    <scope>NUCLEOTIDE SEQUENCE</scope>
    <source>
        <strain evidence="2">RS0144</strain>
    </source>
</reference>
<evidence type="ECO:0000313" key="2">
    <source>
        <dbReference type="EMBL" id="GMS93045.1"/>
    </source>
</evidence>
<keyword evidence="3" id="KW-1185">Reference proteome</keyword>
<evidence type="ECO:0000313" key="3">
    <source>
        <dbReference type="Proteomes" id="UP001432027"/>
    </source>
</evidence>
<accession>A0AAV5TGJ7</accession>
<comment type="caution">
    <text evidence="2">The sequence shown here is derived from an EMBL/GenBank/DDBJ whole genome shotgun (WGS) entry which is preliminary data.</text>
</comment>
<feature type="non-terminal residue" evidence="2">
    <location>
        <position position="1"/>
    </location>
</feature>
<dbReference type="InterPro" id="IPR019429">
    <property type="entry name" value="7TM_GPCR_serpentine_rcpt_Sri"/>
</dbReference>
<keyword evidence="1" id="KW-1133">Transmembrane helix</keyword>
<name>A0AAV5TGJ7_9BILA</name>
<protein>
    <recommendedName>
        <fullName evidence="4">G protein-coupled receptor</fullName>
    </recommendedName>
</protein>
<proteinExistence type="predicted"/>
<dbReference type="EMBL" id="BTSX01000004">
    <property type="protein sequence ID" value="GMS93045.1"/>
    <property type="molecule type" value="Genomic_DNA"/>
</dbReference>
<feature type="non-terminal residue" evidence="2">
    <location>
        <position position="86"/>
    </location>
</feature>
<keyword evidence="1" id="KW-0472">Membrane</keyword>
<keyword evidence="1" id="KW-0812">Transmembrane</keyword>
<feature type="transmembrane region" description="Helical" evidence="1">
    <location>
        <begin position="49"/>
        <end position="68"/>
    </location>
</feature>
<dbReference type="Proteomes" id="UP001432027">
    <property type="component" value="Unassembled WGS sequence"/>
</dbReference>
<evidence type="ECO:0000256" key="1">
    <source>
        <dbReference type="SAM" id="Phobius"/>
    </source>
</evidence>
<gene>
    <name evidence="2" type="ORF">PENTCL1PPCAC_15220</name>
</gene>